<name>A0A183KFN5_9TREM</name>
<dbReference type="STRING" id="6186.A0A183KFN5"/>
<evidence type="ECO:0000313" key="5">
    <source>
        <dbReference type="WBParaSite" id="SCUD_0001383301-mRNA-1"/>
    </source>
</evidence>
<feature type="region of interest" description="Disordered" evidence="1">
    <location>
        <begin position="393"/>
        <end position="412"/>
    </location>
</feature>
<dbReference type="Gene3D" id="3.50.50.60">
    <property type="entry name" value="FAD/NAD(P)-binding domain"/>
    <property type="match status" value="2"/>
</dbReference>
<dbReference type="PANTHER" id="PTHR13847">
    <property type="entry name" value="SARCOSINE DEHYDROGENASE-RELATED"/>
    <property type="match status" value="1"/>
</dbReference>
<dbReference type="Proteomes" id="UP000279833">
    <property type="component" value="Unassembled WGS sequence"/>
</dbReference>
<evidence type="ECO:0000313" key="4">
    <source>
        <dbReference type="Proteomes" id="UP000279833"/>
    </source>
</evidence>
<dbReference type="InterPro" id="IPR036188">
    <property type="entry name" value="FAD/NAD-bd_sf"/>
</dbReference>
<protein>
    <submittedName>
        <fullName evidence="5">DAO domain-containing protein</fullName>
    </submittedName>
</protein>
<accession>A0A183KFN5</accession>
<dbReference type="SUPFAM" id="SSF51905">
    <property type="entry name" value="FAD/NAD(P)-binding domain"/>
    <property type="match status" value="1"/>
</dbReference>
<dbReference type="InterPro" id="IPR006076">
    <property type="entry name" value="FAD-dep_OxRdtase"/>
</dbReference>
<reference evidence="5" key="1">
    <citation type="submission" date="2016-06" db="UniProtKB">
        <authorList>
            <consortium name="WormBaseParasite"/>
        </authorList>
    </citation>
    <scope>IDENTIFICATION</scope>
</reference>
<reference evidence="3 4" key="2">
    <citation type="submission" date="2018-11" db="EMBL/GenBank/DDBJ databases">
        <authorList>
            <consortium name="Pathogen Informatics"/>
        </authorList>
    </citation>
    <scope>NUCLEOTIDE SEQUENCE [LARGE SCALE GENOMIC DNA]</scope>
    <source>
        <strain evidence="3">Dakar</strain>
        <strain evidence="4">Dakar, Senegal</strain>
    </source>
</reference>
<dbReference type="PANTHER" id="PTHR13847:SF150">
    <property type="entry name" value="OXIDOREDUCTASE TDA3-RELATED"/>
    <property type="match status" value="1"/>
</dbReference>
<evidence type="ECO:0000313" key="3">
    <source>
        <dbReference type="EMBL" id="VDP54244.1"/>
    </source>
</evidence>
<evidence type="ECO:0000259" key="2">
    <source>
        <dbReference type="Pfam" id="PF01266"/>
    </source>
</evidence>
<dbReference type="GO" id="GO:0005737">
    <property type="term" value="C:cytoplasm"/>
    <property type="evidence" value="ECO:0007669"/>
    <property type="project" value="TreeGrafter"/>
</dbReference>
<dbReference type="WBParaSite" id="SCUD_0001383301-mRNA-1">
    <property type="protein sequence ID" value="SCUD_0001383301-mRNA-1"/>
    <property type="gene ID" value="SCUD_0001383301"/>
</dbReference>
<gene>
    <name evidence="3" type="ORF">SCUD_LOCUS13830</name>
</gene>
<keyword evidence="4" id="KW-1185">Reference proteome</keyword>
<dbReference type="EMBL" id="UZAK01036185">
    <property type="protein sequence ID" value="VDP54244.1"/>
    <property type="molecule type" value="Genomic_DNA"/>
</dbReference>
<organism evidence="5">
    <name type="scientific">Schistosoma curassoni</name>
    <dbReference type="NCBI Taxonomy" id="6186"/>
    <lineage>
        <taxon>Eukaryota</taxon>
        <taxon>Metazoa</taxon>
        <taxon>Spiralia</taxon>
        <taxon>Lophotrochozoa</taxon>
        <taxon>Platyhelminthes</taxon>
        <taxon>Trematoda</taxon>
        <taxon>Digenea</taxon>
        <taxon>Strigeidida</taxon>
        <taxon>Schistosomatoidea</taxon>
        <taxon>Schistosomatidae</taxon>
        <taxon>Schistosoma</taxon>
    </lineage>
</organism>
<proteinExistence type="predicted"/>
<sequence>MSVIIVGGGIMGVSTAYYLSKRKVDTLIIEKEQLGSAASGRAGGFLAKDWCSHNEMDVLAQNGFDLHMKLADEFGSACDYRRVNTYSISLSPGKSSGSSNSPSWVNAKVKHCSLIGDSTTTAQVHPKKLTDELFRRAQYLTNQGTKLKITRVIGLEFSTSNTSAPKVSGVRVIESSTLNSEVIPASLVILTTGPWSKEAVSWLPSGCLNPNKFHGRRAHSIILKPKIEKSPIDAKCLFMDYQNSEFSCSPEVYPRPDNTVYVCGLGDGAPVPSSKDQVEIESWRCNRLKEIVTSVVPSLKDAEMITESACYLPLVSDGYPVIGQIPGLSNVYIATGNSCWGILTGPISGRLLTAVILKNNPNLIQSTNSNVTDQMELDEKKAQDDLLQQPAVVPGHSPGTEVAVAGLGPATK</sequence>
<dbReference type="AlphaFoldDB" id="A0A183KFN5"/>
<evidence type="ECO:0000256" key="1">
    <source>
        <dbReference type="SAM" id="MobiDB-lite"/>
    </source>
</evidence>
<feature type="domain" description="FAD dependent oxidoreductase" evidence="2">
    <location>
        <begin position="3"/>
        <end position="354"/>
    </location>
</feature>
<dbReference type="Pfam" id="PF01266">
    <property type="entry name" value="DAO"/>
    <property type="match status" value="1"/>
</dbReference>